<proteinExistence type="predicted"/>
<evidence type="ECO:0000256" key="2">
    <source>
        <dbReference type="ARBA" id="ARBA00023125"/>
    </source>
</evidence>
<keyword evidence="6" id="KW-1185">Reference proteome</keyword>
<evidence type="ECO:0000256" key="1">
    <source>
        <dbReference type="ARBA" id="ARBA00022491"/>
    </source>
</evidence>
<dbReference type="Proteomes" id="UP000831537">
    <property type="component" value="Chromosome"/>
</dbReference>
<dbReference type="InterPro" id="IPR050624">
    <property type="entry name" value="HTH-type_Tx_Regulator"/>
</dbReference>
<dbReference type="InterPro" id="IPR009057">
    <property type="entry name" value="Homeodomain-like_sf"/>
</dbReference>
<dbReference type="RefSeq" id="WP_244743562.1">
    <property type="nucleotide sequence ID" value="NZ_CP095071.1"/>
</dbReference>
<dbReference type="InterPro" id="IPR001647">
    <property type="entry name" value="HTH_TetR"/>
</dbReference>
<organism evidence="5 6">
    <name type="scientific">Gracilibacillus salinarum</name>
    <dbReference type="NCBI Taxonomy" id="2932255"/>
    <lineage>
        <taxon>Bacteria</taxon>
        <taxon>Bacillati</taxon>
        <taxon>Bacillota</taxon>
        <taxon>Bacilli</taxon>
        <taxon>Bacillales</taxon>
        <taxon>Bacillaceae</taxon>
        <taxon>Gracilibacillus</taxon>
    </lineage>
</organism>
<dbReference type="EMBL" id="CP095071">
    <property type="protein sequence ID" value="UOQ84986.1"/>
    <property type="molecule type" value="Genomic_DNA"/>
</dbReference>
<evidence type="ECO:0000313" key="6">
    <source>
        <dbReference type="Proteomes" id="UP000831537"/>
    </source>
</evidence>
<feature type="DNA-binding region" description="H-T-H motif" evidence="3">
    <location>
        <begin position="33"/>
        <end position="52"/>
    </location>
</feature>
<evidence type="ECO:0000313" key="5">
    <source>
        <dbReference type="EMBL" id="UOQ84986.1"/>
    </source>
</evidence>
<dbReference type="Pfam" id="PF00440">
    <property type="entry name" value="TetR_N"/>
    <property type="match status" value="1"/>
</dbReference>
<keyword evidence="1" id="KW-0678">Repressor</keyword>
<gene>
    <name evidence="5" type="ORF">MUN87_20445</name>
</gene>
<evidence type="ECO:0000259" key="4">
    <source>
        <dbReference type="PROSITE" id="PS50977"/>
    </source>
</evidence>
<dbReference type="SUPFAM" id="SSF46689">
    <property type="entry name" value="Homeodomain-like"/>
    <property type="match status" value="1"/>
</dbReference>
<dbReference type="Gene3D" id="1.10.357.10">
    <property type="entry name" value="Tetracycline Repressor, domain 2"/>
    <property type="match status" value="1"/>
</dbReference>
<dbReference type="Pfam" id="PF14278">
    <property type="entry name" value="TetR_C_8"/>
    <property type="match status" value="1"/>
</dbReference>
<reference evidence="5 6" key="1">
    <citation type="submission" date="2022-04" db="EMBL/GenBank/DDBJ databases">
        <title>Gracilibacillus sp. isolated from saltern.</title>
        <authorList>
            <person name="Won M."/>
            <person name="Lee C.-M."/>
            <person name="Woen H.-Y."/>
            <person name="Kwon S.-W."/>
        </authorList>
    </citation>
    <scope>NUCLEOTIDE SEQUENCE [LARGE SCALE GENOMIC DNA]</scope>
    <source>
        <strain evidence="5 6">SSPM10-3</strain>
    </source>
</reference>
<evidence type="ECO:0000256" key="3">
    <source>
        <dbReference type="PROSITE-ProRule" id="PRU00335"/>
    </source>
</evidence>
<protein>
    <submittedName>
        <fullName evidence="5">TetR/AcrR family transcriptional regulator</fullName>
    </submittedName>
</protein>
<dbReference type="PANTHER" id="PTHR43479:SF7">
    <property type="entry name" value="TETR-FAMILY TRANSCRIPTIONAL REGULATOR"/>
    <property type="match status" value="1"/>
</dbReference>
<dbReference type="InterPro" id="IPR039532">
    <property type="entry name" value="TetR_C_Firmicutes"/>
</dbReference>
<dbReference type="PANTHER" id="PTHR43479">
    <property type="entry name" value="ACREF/ENVCD OPERON REPRESSOR-RELATED"/>
    <property type="match status" value="1"/>
</dbReference>
<name>A0ABY4GKV1_9BACI</name>
<feature type="domain" description="HTH tetR-type" evidence="4">
    <location>
        <begin position="10"/>
        <end position="70"/>
    </location>
</feature>
<keyword evidence="2 3" id="KW-0238">DNA-binding</keyword>
<sequence length="193" mass="22515">MNEYQDRRVRKSKKSLKKALMSLLKQQNLQHITVMEIVTKADVNRGTFYKHYQYKEQLLEDMVDDVIADLIVSYREPLHQFKELNVDNLTGSSIKIFEHVASYSDFYTVIAKSNALEGLQSRICHKLKDLMKEAASSQQPNQDIDLDLIASYQAYAVWGLIIEWIQQDFKFSSSYMANQFLAILQMNRHILAE</sequence>
<accession>A0ABY4GKV1</accession>
<dbReference type="PROSITE" id="PS50977">
    <property type="entry name" value="HTH_TETR_2"/>
    <property type="match status" value="1"/>
</dbReference>